<dbReference type="CDD" id="cd00096">
    <property type="entry name" value="Ig"/>
    <property type="match status" value="1"/>
</dbReference>
<dbReference type="InterPro" id="IPR036179">
    <property type="entry name" value="Ig-like_dom_sf"/>
</dbReference>
<proteinExistence type="predicted"/>
<comment type="caution">
    <text evidence="2">The sequence shown here is derived from an EMBL/GenBank/DDBJ whole genome shotgun (WGS) entry which is preliminary data.</text>
</comment>
<reference evidence="2" key="1">
    <citation type="submission" date="2018-07" db="EMBL/GenBank/DDBJ databases">
        <title>Comparative genomics of catfishes provides insights into carnivory and benthic adaptation.</title>
        <authorList>
            <person name="Zhang Y."/>
            <person name="Wang D."/>
            <person name="Peng Z."/>
            <person name="Zheng S."/>
            <person name="Shao F."/>
            <person name="Tao W."/>
        </authorList>
    </citation>
    <scope>NUCLEOTIDE SEQUENCE</scope>
    <source>
        <strain evidence="2">Chongqing</strain>
    </source>
</reference>
<dbReference type="SUPFAM" id="SSF48726">
    <property type="entry name" value="Immunoglobulin"/>
    <property type="match status" value="3"/>
</dbReference>
<organism evidence="2 3">
    <name type="scientific">Silurus asotus</name>
    <name type="common">Amur catfish</name>
    <name type="synonym">Parasilurus asotus</name>
    <dbReference type="NCBI Taxonomy" id="30991"/>
    <lineage>
        <taxon>Eukaryota</taxon>
        <taxon>Metazoa</taxon>
        <taxon>Chordata</taxon>
        <taxon>Craniata</taxon>
        <taxon>Vertebrata</taxon>
        <taxon>Euteleostomi</taxon>
        <taxon>Actinopterygii</taxon>
        <taxon>Neopterygii</taxon>
        <taxon>Teleostei</taxon>
        <taxon>Ostariophysi</taxon>
        <taxon>Siluriformes</taxon>
        <taxon>Siluridae</taxon>
        <taxon>Silurus</taxon>
    </lineage>
</organism>
<dbReference type="PANTHER" id="PTHR46013">
    <property type="entry name" value="VASCULAR CELL ADHESION MOLECULE 1"/>
    <property type="match status" value="1"/>
</dbReference>
<name>A0AAD5FUP9_SILAS</name>
<feature type="domain" description="Ig-like" evidence="1">
    <location>
        <begin position="37"/>
        <end position="100"/>
    </location>
</feature>
<sequence length="339" mass="38571">MTNSNSTLTITDLRERDSGEYHLMFITDKGEKYQSSAGVTLTVTDLQVTCDSATQALTCHTSCPVQEFFWYKNGQYLNKHTDRSKHFRSAEDGSYSCSVSGYNIYALPLCVGRNCWNMTYTDKRVCALKGSSVEFAGNYSHPSGLLVSQVFWHFQPPKNFQDLKKEAQFAKRVKYVKQYRNCTLKMNQVTMNDSREYLLRFIANDGNGFSGRPGVILNVTDLQVRVSQSAMDSEGQTTVTLSCITSCTLSNNPTYMWYKNRQPVTNKPTKHNKLYLISSEDAGNYSCAVRGLEELRSPDQMVTLQSPALNTFLRNFYCVPDVKSIETVRYKYVSRYTPN</sequence>
<dbReference type="SMART" id="SM00409">
    <property type="entry name" value="IG"/>
    <property type="match status" value="2"/>
</dbReference>
<dbReference type="InterPro" id="IPR013783">
    <property type="entry name" value="Ig-like_fold"/>
</dbReference>
<dbReference type="EMBL" id="MU532517">
    <property type="protein sequence ID" value="KAI5629890.1"/>
    <property type="molecule type" value="Genomic_DNA"/>
</dbReference>
<gene>
    <name evidence="2" type="ORF">C0J50_10427</name>
</gene>
<feature type="domain" description="Ig-like" evidence="1">
    <location>
        <begin position="213"/>
        <end position="303"/>
    </location>
</feature>
<dbReference type="InterPro" id="IPR007110">
    <property type="entry name" value="Ig-like_dom"/>
</dbReference>
<dbReference type="PANTHER" id="PTHR46013:SF4">
    <property type="entry name" value="B-CELL RECEPTOR CD22-RELATED"/>
    <property type="match status" value="1"/>
</dbReference>
<dbReference type="InterPro" id="IPR003599">
    <property type="entry name" value="Ig_sub"/>
</dbReference>
<evidence type="ECO:0000313" key="2">
    <source>
        <dbReference type="EMBL" id="KAI5629890.1"/>
    </source>
</evidence>
<dbReference type="Proteomes" id="UP001205998">
    <property type="component" value="Unassembled WGS sequence"/>
</dbReference>
<dbReference type="Pfam" id="PF13895">
    <property type="entry name" value="Ig_2"/>
    <property type="match status" value="1"/>
</dbReference>
<protein>
    <submittedName>
        <fullName evidence="2">Sialoadhesin isoform X2</fullName>
    </submittedName>
</protein>
<dbReference type="Gene3D" id="2.60.40.10">
    <property type="entry name" value="Immunoglobulins"/>
    <property type="match status" value="3"/>
</dbReference>
<evidence type="ECO:0000259" key="1">
    <source>
        <dbReference type="PROSITE" id="PS50835"/>
    </source>
</evidence>
<dbReference type="PROSITE" id="PS50835">
    <property type="entry name" value="IG_LIKE"/>
    <property type="match status" value="2"/>
</dbReference>
<accession>A0AAD5FUP9</accession>
<evidence type="ECO:0000313" key="3">
    <source>
        <dbReference type="Proteomes" id="UP001205998"/>
    </source>
</evidence>
<keyword evidence="3" id="KW-1185">Reference proteome</keyword>
<dbReference type="AlphaFoldDB" id="A0AAD5FUP9"/>